<dbReference type="Proteomes" id="UP000054248">
    <property type="component" value="Unassembled WGS sequence"/>
</dbReference>
<evidence type="ECO:0000313" key="2">
    <source>
        <dbReference type="EMBL" id="KIO19585.1"/>
    </source>
</evidence>
<feature type="region of interest" description="Disordered" evidence="1">
    <location>
        <begin position="80"/>
        <end position="101"/>
    </location>
</feature>
<protein>
    <submittedName>
        <fullName evidence="2">Uncharacterized protein</fullName>
    </submittedName>
</protein>
<evidence type="ECO:0000313" key="3">
    <source>
        <dbReference type="Proteomes" id="UP000054248"/>
    </source>
</evidence>
<gene>
    <name evidence="2" type="ORF">M407DRAFT_146705</name>
</gene>
<dbReference type="EMBL" id="KN823214">
    <property type="protein sequence ID" value="KIO19585.1"/>
    <property type="molecule type" value="Genomic_DNA"/>
</dbReference>
<name>A0A0C3PWZ0_9AGAM</name>
<proteinExistence type="predicted"/>
<reference evidence="2 3" key="1">
    <citation type="submission" date="2014-04" db="EMBL/GenBank/DDBJ databases">
        <authorList>
            <consortium name="DOE Joint Genome Institute"/>
            <person name="Kuo A."/>
            <person name="Girlanda M."/>
            <person name="Perotto S."/>
            <person name="Kohler A."/>
            <person name="Nagy L.G."/>
            <person name="Floudas D."/>
            <person name="Copeland A."/>
            <person name="Barry K.W."/>
            <person name="Cichocki N."/>
            <person name="Veneault-Fourrey C."/>
            <person name="LaButti K."/>
            <person name="Lindquist E.A."/>
            <person name="Lipzen A."/>
            <person name="Lundell T."/>
            <person name="Morin E."/>
            <person name="Murat C."/>
            <person name="Sun H."/>
            <person name="Tunlid A."/>
            <person name="Henrissat B."/>
            <person name="Grigoriev I.V."/>
            <person name="Hibbett D.S."/>
            <person name="Martin F."/>
            <person name="Nordberg H.P."/>
            <person name="Cantor M.N."/>
            <person name="Hua S.X."/>
        </authorList>
    </citation>
    <scope>NUCLEOTIDE SEQUENCE [LARGE SCALE GENOMIC DNA]</scope>
    <source>
        <strain evidence="2 3">MUT 4182</strain>
    </source>
</reference>
<sequence length="270" mass="30266">MSSAPDVEPFKGTGWEECYDFIVAIRARALWEGKQRDSAWIADFAAPLFRRKALSWHGRLPQDVRQDWFKLEAALFDRWPEPEDDDEPDIQPTPAAAPSLNSTDKANFALQGVLKVVIDGLNTNRYVKEESGVCSLTNDAKEAVRTRCNTLSGATLLERIDHACHSWLGVQWRQPTPVIGDGSTNYASITYLDTDTLKSSWAYNSPFQLITCTVLANGEVIPVWKKSDTSKITLSFFVATDSLFLVTDPVAYGRHYSAEKRAKLFIEPTD</sequence>
<dbReference type="HOGENOM" id="CLU_061438_1_0_1"/>
<dbReference type="AlphaFoldDB" id="A0A0C3PWZ0"/>
<reference evidence="3" key="2">
    <citation type="submission" date="2015-01" db="EMBL/GenBank/DDBJ databases">
        <title>Evolutionary Origins and Diversification of the Mycorrhizal Mutualists.</title>
        <authorList>
            <consortium name="DOE Joint Genome Institute"/>
            <consortium name="Mycorrhizal Genomics Consortium"/>
            <person name="Kohler A."/>
            <person name="Kuo A."/>
            <person name="Nagy L.G."/>
            <person name="Floudas D."/>
            <person name="Copeland A."/>
            <person name="Barry K.W."/>
            <person name="Cichocki N."/>
            <person name="Veneault-Fourrey C."/>
            <person name="LaButti K."/>
            <person name="Lindquist E.A."/>
            <person name="Lipzen A."/>
            <person name="Lundell T."/>
            <person name="Morin E."/>
            <person name="Murat C."/>
            <person name="Riley R."/>
            <person name="Ohm R."/>
            <person name="Sun H."/>
            <person name="Tunlid A."/>
            <person name="Henrissat B."/>
            <person name="Grigoriev I.V."/>
            <person name="Hibbett D.S."/>
            <person name="Martin F."/>
        </authorList>
    </citation>
    <scope>NUCLEOTIDE SEQUENCE [LARGE SCALE GENOMIC DNA]</scope>
    <source>
        <strain evidence="3">MUT 4182</strain>
    </source>
</reference>
<evidence type="ECO:0000256" key="1">
    <source>
        <dbReference type="SAM" id="MobiDB-lite"/>
    </source>
</evidence>
<keyword evidence="3" id="KW-1185">Reference proteome</keyword>
<organism evidence="2 3">
    <name type="scientific">Tulasnella calospora MUT 4182</name>
    <dbReference type="NCBI Taxonomy" id="1051891"/>
    <lineage>
        <taxon>Eukaryota</taxon>
        <taxon>Fungi</taxon>
        <taxon>Dikarya</taxon>
        <taxon>Basidiomycota</taxon>
        <taxon>Agaricomycotina</taxon>
        <taxon>Agaricomycetes</taxon>
        <taxon>Cantharellales</taxon>
        <taxon>Tulasnellaceae</taxon>
        <taxon>Tulasnella</taxon>
    </lineage>
</organism>
<accession>A0A0C3PWZ0</accession>